<evidence type="ECO:0000313" key="2">
    <source>
        <dbReference type="Proteomes" id="UP000308600"/>
    </source>
</evidence>
<dbReference type="EMBL" id="ML208374">
    <property type="protein sequence ID" value="TFK67495.1"/>
    <property type="molecule type" value="Genomic_DNA"/>
</dbReference>
<organism evidence="1 2">
    <name type="scientific">Pluteus cervinus</name>
    <dbReference type="NCBI Taxonomy" id="181527"/>
    <lineage>
        <taxon>Eukaryota</taxon>
        <taxon>Fungi</taxon>
        <taxon>Dikarya</taxon>
        <taxon>Basidiomycota</taxon>
        <taxon>Agaricomycotina</taxon>
        <taxon>Agaricomycetes</taxon>
        <taxon>Agaricomycetidae</taxon>
        <taxon>Agaricales</taxon>
        <taxon>Pluteineae</taxon>
        <taxon>Pluteaceae</taxon>
        <taxon>Pluteus</taxon>
    </lineage>
</organism>
<evidence type="ECO:0000313" key="1">
    <source>
        <dbReference type="EMBL" id="TFK67495.1"/>
    </source>
</evidence>
<reference evidence="1 2" key="1">
    <citation type="journal article" date="2019" name="Nat. Ecol. Evol.">
        <title>Megaphylogeny resolves global patterns of mushroom evolution.</title>
        <authorList>
            <person name="Varga T."/>
            <person name="Krizsan K."/>
            <person name="Foldi C."/>
            <person name="Dima B."/>
            <person name="Sanchez-Garcia M."/>
            <person name="Sanchez-Ramirez S."/>
            <person name="Szollosi G.J."/>
            <person name="Szarkandi J.G."/>
            <person name="Papp V."/>
            <person name="Albert L."/>
            <person name="Andreopoulos W."/>
            <person name="Angelini C."/>
            <person name="Antonin V."/>
            <person name="Barry K.W."/>
            <person name="Bougher N.L."/>
            <person name="Buchanan P."/>
            <person name="Buyck B."/>
            <person name="Bense V."/>
            <person name="Catcheside P."/>
            <person name="Chovatia M."/>
            <person name="Cooper J."/>
            <person name="Damon W."/>
            <person name="Desjardin D."/>
            <person name="Finy P."/>
            <person name="Geml J."/>
            <person name="Haridas S."/>
            <person name="Hughes K."/>
            <person name="Justo A."/>
            <person name="Karasinski D."/>
            <person name="Kautmanova I."/>
            <person name="Kiss B."/>
            <person name="Kocsube S."/>
            <person name="Kotiranta H."/>
            <person name="LaButti K.M."/>
            <person name="Lechner B.E."/>
            <person name="Liimatainen K."/>
            <person name="Lipzen A."/>
            <person name="Lukacs Z."/>
            <person name="Mihaltcheva S."/>
            <person name="Morgado L.N."/>
            <person name="Niskanen T."/>
            <person name="Noordeloos M.E."/>
            <person name="Ohm R.A."/>
            <person name="Ortiz-Santana B."/>
            <person name="Ovrebo C."/>
            <person name="Racz N."/>
            <person name="Riley R."/>
            <person name="Savchenko A."/>
            <person name="Shiryaev A."/>
            <person name="Soop K."/>
            <person name="Spirin V."/>
            <person name="Szebenyi C."/>
            <person name="Tomsovsky M."/>
            <person name="Tulloss R.E."/>
            <person name="Uehling J."/>
            <person name="Grigoriev I.V."/>
            <person name="Vagvolgyi C."/>
            <person name="Papp T."/>
            <person name="Martin F.M."/>
            <person name="Miettinen O."/>
            <person name="Hibbett D.S."/>
            <person name="Nagy L.G."/>
        </authorList>
    </citation>
    <scope>NUCLEOTIDE SEQUENCE [LARGE SCALE GENOMIC DNA]</scope>
    <source>
        <strain evidence="1 2">NL-1719</strain>
    </source>
</reference>
<dbReference type="Proteomes" id="UP000308600">
    <property type="component" value="Unassembled WGS sequence"/>
</dbReference>
<sequence>MPYTSMATILGCLILEYAMFEFSSLEFCSLSRTLTHRVYLHASSPSPSWAIRIALKDLTRGSGFAPHICSQDYGGFRDHFHDVSVNRRVWLFGVEVPCVLVGRNAAGWRTLIDFLSFRPSVPLYCHQRPYFSRPQSTQRQPMFNVQRST</sequence>
<gene>
    <name evidence="1" type="ORF">BDN72DRAFT_94830</name>
</gene>
<accession>A0ACD3ANY6</accession>
<proteinExistence type="predicted"/>
<name>A0ACD3ANY6_9AGAR</name>
<keyword evidence="2" id="KW-1185">Reference proteome</keyword>
<protein>
    <submittedName>
        <fullName evidence="1">Uncharacterized protein</fullName>
    </submittedName>
</protein>